<proteinExistence type="predicted"/>
<dbReference type="InterPro" id="IPR009506">
    <property type="entry name" value="YjiS-like"/>
</dbReference>
<gene>
    <name evidence="2" type="ORF">EUU22_14590</name>
</gene>
<dbReference type="AlphaFoldDB" id="A0A4Q2T3E1"/>
<evidence type="ECO:0000313" key="2">
    <source>
        <dbReference type="EMBL" id="RYC12443.1"/>
    </source>
</evidence>
<dbReference type="EMBL" id="SDVB01000238">
    <property type="protein sequence ID" value="RYC12443.1"/>
    <property type="molecule type" value="Genomic_DNA"/>
</dbReference>
<dbReference type="Pfam" id="PF06568">
    <property type="entry name" value="YjiS-like"/>
    <property type="match status" value="1"/>
</dbReference>
<comment type="caution">
    <text evidence="2">The sequence shown here is derived from an EMBL/GenBank/DDBJ whole genome shotgun (WGS) entry which is preliminary data.</text>
</comment>
<accession>A0A4Q2T3E1</accession>
<reference evidence="2 3" key="1">
    <citation type="submission" date="2019-01" db="EMBL/GenBank/DDBJ databases">
        <authorList>
            <person name="Deng T."/>
        </authorList>
    </citation>
    <scope>NUCLEOTIDE SEQUENCE [LARGE SCALE GENOMIC DNA]</scope>
    <source>
        <strain evidence="2 3">F8825</strain>
    </source>
</reference>
<keyword evidence="3" id="KW-1185">Reference proteome</keyword>
<evidence type="ECO:0000313" key="3">
    <source>
        <dbReference type="Proteomes" id="UP000291088"/>
    </source>
</evidence>
<sequence length="61" mass="6885">MAAVRALANAVARRRRVRRTRIDLAGLTADQLRDIGLTQRQADVEVRRSLFLAIDRTVSPK</sequence>
<dbReference type="Proteomes" id="UP000291088">
    <property type="component" value="Unassembled WGS sequence"/>
</dbReference>
<name>A0A4Q2T3E1_9HYPH</name>
<protein>
    <submittedName>
        <fullName evidence="2">DUF1127 domain-containing protein</fullName>
    </submittedName>
</protein>
<dbReference type="OrthoDB" id="8399238at2"/>
<evidence type="ECO:0000259" key="1">
    <source>
        <dbReference type="Pfam" id="PF06568"/>
    </source>
</evidence>
<feature type="domain" description="YjiS-like" evidence="1">
    <location>
        <begin position="7"/>
        <end position="38"/>
    </location>
</feature>
<organism evidence="2 3">
    <name type="scientific">Ciceribacter ferrooxidans</name>
    <dbReference type="NCBI Taxonomy" id="2509717"/>
    <lineage>
        <taxon>Bacteria</taxon>
        <taxon>Pseudomonadati</taxon>
        <taxon>Pseudomonadota</taxon>
        <taxon>Alphaproteobacteria</taxon>
        <taxon>Hyphomicrobiales</taxon>
        <taxon>Rhizobiaceae</taxon>
        <taxon>Ciceribacter</taxon>
    </lineage>
</organism>